<organism evidence="1 2">
    <name type="scientific">Planotetraspora thailandica</name>
    <dbReference type="NCBI Taxonomy" id="487172"/>
    <lineage>
        <taxon>Bacteria</taxon>
        <taxon>Bacillati</taxon>
        <taxon>Actinomycetota</taxon>
        <taxon>Actinomycetes</taxon>
        <taxon>Streptosporangiales</taxon>
        <taxon>Streptosporangiaceae</taxon>
        <taxon>Planotetraspora</taxon>
    </lineage>
</organism>
<dbReference type="RefSeq" id="WP_203947057.1">
    <property type="nucleotide sequence ID" value="NZ_BOOR01000042.1"/>
</dbReference>
<evidence type="ECO:0000313" key="2">
    <source>
        <dbReference type="Proteomes" id="UP000605992"/>
    </source>
</evidence>
<sequence length="82" mass="9400">MVLVDRECVRRLLESADPNVALVFKRGSCVILPIDQIEDRCRTMVIVRRADIPDIRAGRPVTEERIESLAWCFDNMARDLGD</sequence>
<accession>A0A8J3V3V7</accession>
<protein>
    <submittedName>
        <fullName evidence="1">Uncharacterized protein</fullName>
    </submittedName>
</protein>
<evidence type="ECO:0000313" key="1">
    <source>
        <dbReference type="EMBL" id="GII56923.1"/>
    </source>
</evidence>
<dbReference type="AlphaFoldDB" id="A0A8J3V3V7"/>
<dbReference type="Proteomes" id="UP000605992">
    <property type="component" value="Unassembled WGS sequence"/>
</dbReference>
<comment type="caution">
    <text evidence="1">The sequence shown here is derived from an EMBL/GenBank/DDBJ whole genome shotgun (WGS) entry which is preliminary data.</text>
</comment>
<keyword evidence="2" id="KW-1185">Reference proteome</keyword>
<proteinExistence type="predicted"/>
<gene>
    <name evidence="1" type="ORF">Pth03_53120</name>
</gene>
<dbReference type="EMBL" id="BOOR01000042">
    <property type="protein sequence ID" value="GII56923.1"/>
    <property type="molecule type" value="Genomic_DNA"/>
</dbReference>
<name>A0A8J3V3V7_9ACTN</name>
<reference evidence="1" key="1">
    <citation type="submission" date="2021-01" db="EMBL/GenBank/DDBJ databases">
        <title>Whole genome shotgun sequence of Planotetraspora thailandica NBRC 104271.</title>
        <authorList>
            <person name="Komaki H."/>
            <person name="Tamura T."/>
        </authorList>
    </citation>
    <scope>NUCLEOTIDE SEQUENCE</scope>
    <source>
        <strain evidence="1">NBRC 104271</strain>
    </source>
</reference>